<organism evidence="1 2">
    <name type="scientific">Rhizophagus clarus</name>
    <dbReference type="NCBI Taxonomy" id="94130"/>
    <lineage>
        <taxon>Eukaryota</taxon>
        <taxon>Fungi</taxon>
        <taxon>Fungi incertae sedis</taxon>
        <taxon>Mucoromycota</taxon>
        <taxon>Glomeromycotina</taxon>
        <taxon>Glomeromycetes</taxon>
        <taxon>Glomerales</taxon>
        <taxon>Glomeraceae</taxon>
        <taxon>Rhizophagus</taxon>
    </lineage>
</organism>
<sequence length="125" mass="14492">LSDEKHDQTIGIKCCQMKRLLELRTIKVRKLLPDEKHDRTFEIKFCQTKSMTVLLELILPNKKHDRTIGIKYCQTKSITGLLELRTIEVKSITAFAGLRDNDHLSKSQSFRTGGFKYHKISMSVK</sequence>
<evidence type="ECO:0000313" key="1">
    <source>
        <dbReference type="EMBL" id="GBB87235.1"/>
    </source>
</evidence>
<name>A0A2Z6QCJ6_9GLOM</name>
<evidence type="ECO:0000313" key="2">
    <source>
        <dbReference type="Proteomes" id="UP000247702"/>
    </source>
</evidence>
<dbReference type="EMBL" id="BEXD01000412">
    <property type="protein sequence ID" value="GBB87235.1"/>
    <property type="molecule type" value="Genomic_DNA"/>
</dbReference>
<keyword evidence="2" id="KW-1185">Reference proteome</keyword>
<comment type="caution">
    <text evidence="1">The sequence shown here is derived from an EMBL/GenBank/DDBJ whole genome shotgun (WGS) entry which is preliminary data.</text>
</comment>
<dbReference type="Proteomes" id="UP000247702">
    <property type="component" value="Unassembled WGS sequence"/>
</dbReference>
<protein>
    <submittedName>
        <fullName evidence="1">Uncharacterized protein</fullName>
    </submittedName>
</protein>
<proteinExistence type="predicted"/>
<reference evidence="1 2" key="1">
    <citation type="submission" date="2017-11" db="EMBL/GenBank/DDBJ databases">
        <title>The genome of Rhizophagus clarus HR1 reveals common genetic basis of auxotrophy among arbuscular mycorrhizal fungi.</title>
        <authorList>
            <person name="Kobayashi Y."/>
        </authorList>
    </citation>
    <scope>NUCLEOTIDE SEQUENCE [LARGE SCALE GENOMIC DNA]</scope>
    <source>
        <strain evidence="1 2">HR1</strain>
    </source>
</reference>
<gene>
    <name evidence="1" type="ORF">RclHR1_13690001</name>
</gene>
<accession>A0A2Z6QCJ6</accession>
<feature type="non-terminal residue" evidence="1">
    <location>
        <position position="1"/>
    </location>
</feature>
<dbReference type="AlphaFoldDB" id="A0A2Z6QCJ6"/>